<organism evidence="1 2">
    <name type="scientific">Flavobacterium agricola</name>
    <dbReference type="NCBI Taxonomy" id="2870839"/>
    <lineage>
        <taxon>Bacteria</taxon>
        <taxon>Pseudomonadati</taxon>
        <taxon>Bacteroidota</taxon>
        <taxon>Flavobacteriia</taxon>
        <taxon>Flavobacteriales</taxon>
        <taxon>Flavobacteriaceae</taxon>
        <taxon>Flavobacterium</taxon>
    </lineage>
</organism>
<dbReference type="RefSeq" id="WP_264434106.1">
    <property type="nucleotide sequence ID" value="NZ_CP081495.1"/>
</dbReference>
<protein>
    <recommendedName>
        <fullName evidence="3">DUF4374 domain-containing protein</fullName>
    </recommendedName>
</protein>
<dbReference type="Proteomes" id="UP001163328">
    <property type="component" value="Chromosome"/>
</dbReference>
<dbReference type="EMBL" id="CP081495">
    <property type="protein sequence ID" value="UYW01633.1"/>
    <property type="molecule type" value="Genomic_DNA"/>
</dbReference>
<dbReference type="PROSITE" id="PS51257">
    <property type="entry name" value="PROKAR_LIPOPROTEIN"/>
    <property type="match status" value="1"/>
</dbReference>
<sequence>MKNKQFKSFLLSALVGVFIVGCSSDDSSSNNNPEPQPETSRWITIAGSKMGETPGDGNGGTVLFAVTKEQAADPNYSVSLFSEEANRGGFGVKSARTARLQSIENGRYIVNVQYGGTDGGQVDKYLVQGQGNYTVTSGANISSQVGSSPRWVKLFDGDKTGVAVNVTAPTANNAGTDAPYEYTVGNATILKFGLQSLAIEGYNQPYQLRLEDKEEEKEGHHIFRLDAPVLNKAADKLLIGTWMRKTDPLTGTVATAGSYSRLGSKTVVVDYPSLQNPKVITSTQGHGDTSGYRSFNSFLADDGAIYQATQRDENGSKILRIGSNNEYDNSYVLSLDDALGVQNSYIDSWRYVGNGIAYALYTHGGNSQGYVARLDLNAKTAEKVDLPYDPAVDFGQYQGFVVDGDNLYITFAPVGKNGNIYIINSKTNQITKGATLVNQAGNNFIGVF</sequence>
<evidence type="ECO:0000313" key="1">
    <source>
        <dbReference type="EMBL" id="UYW01633.1"/>
    </source>
</evidence>
<evidence type="ECO:0008006" key="3">
    <source>
        <dbReference type="Google" id="ProtNLM"/>
    </source>
</evidence>
<gene>
    <name evidence="1" type="ORF">K5I29_01530</name>
</gene>
<accession>A0ABY6M2T6</accession>
<evidence type="ECO:0000313" key="2">
    <source>
        <dbReference type="Proteomes" id="UP001163328"/>
    </source>
</evidence>
<keyword evidence="2" id="KW-1185">Reference proteome</keyword>
<reference evidence="1" key="1">
    <citation type="submission" date="2021-08" db="EMBL/GenBank/DDBJ databases">
        <title>Flavobacterium sp. strain CC-SYL302.</title>
        <authorList>
            <person name="Lin S.-Y."/>
            <person name="Lee T.-H."/>
            <person name="Young C.-C."/>
        </authorList>
    </citation>
    <scope>NUCLEOTIDE SEQUENCE</scope>
    <source>
        <strain evidence="1">CC-SYL302</strain>
    </source>
</reference>
<name>A0ABY6M2T6_9FLAO</name>
<proteinExistence type="predicted"/>